<comment type="similarity">
    <text evidence="3 10">Belongs to the ALG6/ALG8 glucosyltransferase family.</text>
</comment>
<keyword evidence="8 10" id="KW-1133">Transmembrane helix</keyword>
<dbReference type="PANTHER" id="PTHR12413">
    <property type="entry name" value="DOLICHYL GLYCOSYLTRANSFERASE"/>
    <property type="match status" value="1"/>
</dbReference>
<feature type="transmembrane region" description="Helical" evidence="10">
    <location>
        <begin position="7"/>
        <end position="30"/>
    </location>
</feature>
<dbReference type="Pfam" id="PF03155">
    <property type="entry name" value="Alg6_Alg8"/>
    <property type="match status" value="1"/>
</dbReference>
<dbReference type="GO" id="GO:0006487">
    <property type="term" value="P:protein N-linked glycosylation"/>
    <property type="evidence" value="ECO:0007669"/>
    <property type="project" value="TreeGrafter"/>
</dbReference>
<keyword evidence="7 10" id="KW-0256">Endoplasmic reticulum</keyword>
<reference evidence="11" key="1">
    <citation type="submission" date="2019-11" db="UniProtKB">
        <authorList>
            <consortium name="WormBaseParasite"/>
        </authorList>
    </citation>
    <scope>IDENTIFICATION</scope>
</reference>
<evidence type="ECO:0000256" key="7">
    <source>
        <dbReference type="ARBA" id="ARBA00022824"/>
    </source>
</evidence>
<dbReference type="UniPathway" id="UPA00378"/>
<evidence type="ECO:0000256" key="6">
    <source>
        <dbReference type="ARBA" id="ARBA00022692"/>
    </source>
</evidence>
<keyword evidence="6 10" id="KW-0812">Transmembrane</keyword>
<dbReference type="PANTHER" id="PTHR12413:SF2">
    <property type="entry name" value="DOLICHYL PYROPHOSPHATE GLC1MAN9GLCNAC2 ALPHA-1,3-GLUCOSYLTRANSFERASE-RELATED"/>
    <property type="match status" value="1"/>
</dbReference>
<evidence type="ECO:0000256" key="5">
    <source>
        <dbReference type="ARBA" id="ARBA00022679"/>
    </source>
</evidence>
<dbReference type="AlphaFoldDB" id="A0A5K3FIX1"/>
<dbReference type="GO" id="GO:0042283">
    <property type="term" value="F:dolichyl pyrophosphate Glc1Man9GlcNAc2 alpha-1,3-glucosyltransferase activity"/>
    <property type="evidence" value="ECO:0007669"/>
    <property type="project" value="TreeGrafter"/>
</dbReference>
<proteinExistence type="inferred from homology"/>
<protein>
    <recommendedName>
        <fullName evidence="10">Alpha-1,3-glucosyltransferase</fullName>
        <ecNumber evidence="10">2.4.1.-</ecNumber>
    </recommendedName>
</protein>
<dbReference type="GO" id="GO:0005789">
    <property type="term" value="C:endoplasmic reticulum membrane"/>
    <property type="evidence" value="ECO:0007669"/>
    <property type="project" value="UniProtKB-SubCell"/>
</dbReference>
<evidence type="ECO:0000256" key="4">
    <source>
        <dbReference type="ARBA" id="ARBA00022676"/>
    </source>
</evidence>
<evidence type="ECO:0000256" key="1">
    <source>
        <dbReference type="ARBA" id="ARBA00004477"/>
    </source>
</evidence>
<evidence type="ECO:0000256" key="3">
    <source>
        <dbReference type="ARBA" id="ARBA00008715"/>
    </source>
</evidence>
<keyword evidence="9 10" id="KW-0472">Membrane</keyword>
<name>A0A5K3FIX1_MESCO</name>
<comment type="subcellular location">
    <subcellularLocation>
        <location evidence="1 10">Endoplasmic reticulum membrane</location>
        <topology evidence="1 10">Multi-pass membrane protein</topology>
    </subcellularLocation>
</comment>
<feature type="transmembrane region" description="Helical" evidence="10">
    <location>
        <begin position="42"/>
        <end position="59"/>
    </location>
</feature>
<sequence length="69" mass="8084">VHFQYNGFLFGVLFLSILKVFQGSFLWGGFWFAVLLNLKHTFLYLAPVYFLIILLHYCLTKGSNRVFTC</sequence>
<evidence type="ECO:0000313" key="11">
    <source>
        <dbReference type="WBParaSite" id="MCU_008191-RA"/>
    </source>
</evidence>
<keyword evidence="5 10" id="KW-0808">Transferase</keyword>
<comment type="caution">
    <text evidence="10">Lacks conserved residue(s) required for the propagation of feature annotation.</text>
</comment>
<dbReference type="InterPro" id="IPR004856">
    <property type="entry name" value="Glyco_trans_ALG6/ALG8"/>
</dbReference>
<keyword evidence="4 10" id="KW-0328">Glycosyltransferase</keyword>
<evidence type="ECO:0000256" key="9">
    <source>
        <dbReference type="ARBA" id="ARBA00023136"/>
    </source>
</evidence>
<dbReference type="WBParaSite" id="MCU_008191-RA">
    <property type="protein sequence ID" value="MCU_008191-RA"/>
    <property type="gene ID" value="MCU_008191"/>
</dbReference>
<comment type="pathway">
    <text evidence="2 10">Protein modification; protein glycosylation.</text>
</comment>
<evidence type="ECO:0000256" key="8">
    <source>
        <dbReference type="ARBA" id="ARBA00022989"/>
    </source>
</evidence>
<evidence type="ECO:0000256" key="2">
    <source>
        <dbReference type="ARBA" id="ARBA00004922"/>
    </source>
</evidence>
<dbReference type="EC" id="2.4.1.-" evidence="10"/>
<accession>A0A5K3FIX1</accession>
<evidence type="ECO:0000256" key="10">
    <source>
        <dbReference type="RuleBase" id="RU363110"/>
    </source>
</evidence>
<organism evidence="11">
    <name type="scientific">Mesocestoides corti</name>
    <name type="common">Flatworm</name>
    <dbReference type="NCBI Taxonomy" id="53468"/>
    <lineage>
        <taxon>Eukaryota</taxon>
        <taxon>Metazoa</taxon>
        <taxon>Spiralia</taxon>
        <taxon>Lophotrochozoa</taxon>
        <taxon>Platyhelminthes</taxon>
        <taxon>Cestoda</taxon>
        <taxon>Eucestoda</taxon>
        <taxon>Cyclophyllidea</taxon>
        <taxon>Mesocestoididae</taxon>
        <taxon>Mesocestoides</taxon>
    </lineage>
</organism>